<keyword evidence="3" id="KW-1185">Reference proteome</keyword>
<accession>A0A4Y9T6M3</accession>
<keyword evidence="1" id="KW-0472">Membrane</keyword>
<keyword evidence="1" id="KW-0812">Transmembrane</keyword>
<organism evidence="2 3">
    <name type="scientific">Massilia horti</name>
    <dbReference type="NCBI Taxonomy" id="2562153"/>
    <lineage>
        <taxon>Bacteria</taxon>
        <taxon>Pseudomonadati</taxon>
        <taxon>Pseudomonadota</taxon>
        <taxon>Betaproteobacteria</taxon>
        <taxon>Burkholderiales</taxon>
        <taxon>Oxalobacteraceae</taxon>
        <taxon>Telluria group</taxon>
        <taxon>Massilia</taxon>
    </lineage>
</organism>
<dbReference type="OrthoDB" id="5608857at2"/>
<sequence>MRARQRQPGFTYVALMILVATIGIAAMAAVQVQELARRRAAEAELLYVGKQYIKAFLEYELYTPEGNGNRAPARLEDLLKDPRQSGVRRYLRQLYADPVTGKPDWQLIRAPGGGIMGVRSASCATTIKHSFPDGDFVFLDGRKRYCDWIFAYVMACGANCSDAERPEKD</sequence>
<feature type="transmembrane region" description="Helical" evidence="1">
    <location>
        <begin position="12"/>
        <end position="30"/>
    </location>
</feature>
<evidence type="ECO:0000313" key="2">
    <source>
        <dbReference type="EMBL" id="TFW36181.1"/>
    </source>
</evidence>
<protein>
    <submittedName>
        <fullName evidence="2">Type II secretion system protein</fullName>
    </submittedName>
</protein>
<keyword evidence="1" id="KW-1133">Transmembrane helix</keyword>
<dbReference type="Proteomes" id="UP000297258">
    <property type="component" value="Unassembled WGS sequence"/>
</dbReference>
<evidence type="ECO:0000313" key="3">
    <source>
        <dbReference type="Proteomes" id="UP000297258"/>
    </source>
</evidence>
<evidence type="ECO:0000256" key="1">
    <source>
        <dbReference type="SAM" id="Phobius"/>
    </source>
</evidence>
<reference evidence="2 3" key="1">
    <citation type="submission" date="2019-03" db="EMBL/GenBank/DDBJ databases">
        <title>Draft genome of Massilia hortus sp. nov., a novel bacterial species of the Oxalobacteraceae family.</title>
        <authorList>
            <person name="Peta V."/>
            <person name="Raths R."/>
            <person name="Bucking H."/>
        </authorList>
    </citation>
    <scope>NUCLEOTIDE SEQUENCE [LARGE SCALE GENOMIC DNA]</scope>
    <source>
        <strain evidence="2 3">ONC3</strain>
    </source>
</reference>
<dbReference type="AlphaFoldDB" id="A0A4Y9T6M3"/>
<dbReference type="RefSeq" id="WP_135187745.1">
    <property type="nucleotide sequence ID" value="NZ_SPUM01000002.1"/>
</dbReference>
<name>A0A4Y9T6M3_9BURK</name>
<proteinExistence type="predicted"/>
<gene>
    <name evidence="2" type="ORF">E4O92_00300</name>
</gene>
<dbReference type="EMBL" id="SPUM01000002">
    <property type="protein sequence ID" value="TFW36181.1"/>
    <property type="molecule type" value="Genomic_DNA"/>
</dbReference>
<comment type="caution">
    <text evidence="2">The sequence shown here is derived from an EMBL/GenBank/DDBJ whole genome shotgun (WGS) entry which is preliminary data.</text>
</comment>